<evidence type="ECO:0000313" key="2">
    <source>
        <dbReference type="Proteomes" id="UP000276133"/>
    </source>
</evidence>
<protein>
    <submittedName>
        <fullName evidence="1">Uncharacterized protein</fullName>
    </submittedName>
</protein>
<sequence>MFAIGNFKMRLIVESQPYQRRFQVRMKNVKDTLFCAKCVFTFEKQNESFCTILYLKNHNYKTDIIVNTNL</sequence>
<proteinExistence type="predicted"/>
<name>A0A3M7R298_BRAPC</name>
<comment type="caution">
    <text evidence="1">The sequence shown here is derived from an EMBL/GenBank/DDBJ whole genome shotgun (WGS) entry which is preliminary data.</text>
</comment>
<keyword evidence="2" id="KW-1185">Reference proteome</keyword>
<evidence type="ECO:0000313" key="1">
    <source>
        <dbReference type="EMBL" id="RNA17717.1"/>
    </source>
</evidence>
<dbReference type="EMBL" id="REGN01004388">
    <property type="protein sequence ID" value="RNA17717.1"/>
    <property type="molecule type" value="Genomic_DNA"/>
</dbReference>
<dbReference type="Proteomes" id="UP000276133">
    <property type="component" value="Unassembled WGS sequence"/>
</dbReference>
<reference evidence="1 2" key="1">
    <citation type="journal article" date="2018" name="Sci. Rep.">
        <title>Genomic signatures of local adaptation to the degree of environmental predictability in rotifers.</title>
        <authorList>
            <person name="Franch-Gras L."/>
            <person name="Hahn C."/>
            <person name="Garcia-Roger E.M."/>
            <person name="Carmona M.J."/>
            <person name="Serra M."/>
            <person name="Gomez A."/>
        </authorList>
    </citation>
    <scope>NUCLEOTIDE SEQUENCE [LARGE SCALE GENOMIC DNA]</scope>
    <source>
        <strain evidence="1">HYR1</strain>
    </source>
</reference>
<dbReference type="AlphaFoldDB" id="A0A3M7R298"/>
<organism evidence="1 2">
    <name type="scientific">Brachionus plicatilis</name>
    <name type="common">Marine rotifer</name>
    <name type="synonym">Brachionus muelleri</name>
    <dbReference type="NCBI Taxonomy" id="10195"/>
    <lineage>
        <taxon>Eukaryota</taxon>
        <taxon>Metazoa</taxon>
        <taxon>Spiralia</taxon>
        <taxon>Gnathifera</taxon>
        <taxon>Rotifera</taxon>
        <taxon>Eurotatoria</taxon>
        <taxon>Monogononta</taxon>
        <taxon>Pseudotrocha</taxon>
        <taxon>Ploima</taxon>
        <taxon>Brachionidae</taxon>
        <taxon>Brachionus</taxon>
    </lineage>
</organism>
<accession>A0A3M7R298</accession>
<gene>
    <name evidence="1" type="ORF">BpHYR1_049460</name>
</gene>